<dbReference type="AlphaFoldDB" id="A0A9W7AX59"/>
<evidence type="ECO:0000256" key="1">
    <source>
        <dbReference type="SAM" id="MobiDB-lite"/>
    </source>
</evidence>
<dbReference type="Proteomes" id="UP001165085">
    <property type="component" value="Unassembled WGS sequence"/>
</dbReference>
<proteinExistence type="predicted"/>
<feature type="region of interest" description="Disordered" evidence="1">
    <location>
        <begin position="1"/>
        <end position="23"/>
    </location>
</feature>
<sequence>MPAPKILPDPTSNSSSSNKDCSDGESWRHALTSQHDRILTAHDIIDSLYYLGISSVTQKEVENIVDELNTSRNESPVTQMIIPMSPAGAKAQILSNRRIITKNSLPLAQHFAERWLASTAFAGIGMSLALNSRHTPIKHEVESLGIRKITVVTCAI</sequence>
<evidence type="ECO:0000313" key="2">
    <source>
        <dbReference type="EMBL" id="GMH78166.1"/>
    </source>
</evidence>
<keyword evidence="3" id="KW-1185">Reference proteome</keyword>
<accession>A0A9W7AX59</accession>
<reference evidence="3" key="1">
    <citation type="journal article" date="2023" name="Commun. Biol.">
        <title>Genome analysis of Parmales, the sister group of diatoms, reveals the evolutionary specialization of diatoms from phago-mixotrophs to photoautotrophs.</title>
        <authorList>
            <person name="Ban H."/>
            <person name="Sato S."/>
            <person name="Yoshikawa S."/>
            <person name="Yamada K."/>
            <person name="Nakamura Y."/>
            <person name="Ichinomiya M."/>
            <person name="Sato N."/>
            <person name="Blanc-Mathieu R."/>
            <person name="Endo H."/>
            <person name="Kuwata A."/>
            <person name="Ogata H."/>
        </authorList>
    </citation>
    <scope>NUCLEOTIDE SEQUENCE [LARGE SCALE GENOMIC DNA]</scope>
    <source>
        <strain evidence="3">NIES 3701</strain>
    </source>
</reference>
<evidence type="ECO:0000313" key="3">
    <source>
        <dbReference type="Proteomes" id="UP001165085"/>
    </source>
</evidence>
<comment type="caution">
    <text evidence="2">The sequence shown here is derived from an EMBL/GenBank/DDBJ whole genome shotgun (WGS) entry which is preliminary data.</text>
</comment>
<organism evidence="2 3">
    <name type="scientific">Triparma strigata</name>
    <dbReference type="NCBI Taxonomy" id="1606541"/>
    <lineage>
        <taxon>Eukaryota</taxon>
        <taxon>Sar</taxon>
        <taxon>Stramenopiles</taxon>
        <taxon>Ochrophyta</taxon>
        <taxon>Bolidophyceae</taxon>
        <taxon>Parmales</taxon>
        <taxon>Triparmaceae</taxon>
        <taxon>Triparma</taxon>
    </lineage>
</organism>
<name>A0A9W7AX59_9STRA</name>
<dbReference type="EMBL" id="BRXY01000218">
    <property type="protein sequence ID" value="GMH78166.1"/>
    <property type="molecule type" value="Genomic_DNA"/>
</dbReference>
<protein>
    <submittedName>
        <fullName evidence="2">Uncharacterized protein</fullName>
    </submittedName>
</protein>
<gene>
    <name evidence="2" type="ORF">TrST_g873</name>
</gene>